<feature type="domain" description="BRCT" evidence="8">
    <location>
        <begin position="581"/>
        <end position="673"/>
    </location>
</feature>
<evidence type="ECO:0000256" key="6">
    <source>
        <dbReference type="ARBA" id="ARBA00048336"/>
    </source>
</evidence>
<keyword evidence="11" id="KW-1185">Reference proteome</keyword>
<feature type="compositionally biased region" description="Acidic residues" evidence="7">
    <location>
        <begin position="827"/>
        <end position="855"/>
    </location>
</feature>
<dbReference type="InterPro" id="IPR011947">
    <property type="entry name" value="FCP1_euk"/>
</dbReference>
<feature type="compositionally biased region" description="Basic and acidic residues" evidence="7">
    <location>
        <begin position="498"/>
        <end position="507"/>
    </location>
</feature>
<dbReference type="OrthoDB" id="10249888at2759"/>
<keyword evidence="3" id="KW-0378">Hydrolase</keyword>
<keyword evidence="4" id="KW-0539">Nucleus</keyword>
<dbReference type="eggNOG" id="KOG0323">
    <property type="taxonomic scope" value="Eukaryota"/>
</dbReference>
<evidence type="ECO:0000256" key="4">
    <source>
        <dbReference type="ARBA" id="ARBA00023242"/>
    </source>
</evidence>
<evidence type="ECO:0000259" key="8">
    <source>
        <dbReference type="PROSITE" id="PS50172"/>
    </source>
</evidence>
<dbReference type="Gene3D" id="3.40.50.1000">
    <property type="entry name" value="HAD superfamily/HAD-like"/>
    <property type="match status" value="1"/>
</dbReference>
<sequence length="1033" mass="111036">MASSTPTPLSLPPHLPYPLSVLSLHAGPGDTVARGDRLLTYSFAANAPGAPPDIRFGTWDSPLDGVLARWNISERDIVSARRAHGTPALLVQEQCKHEVQMGGLCAICGKDMTSFDYTGFSDASRASIQMTHSANGPTVSLEEARRIDRESAQHLLNSRRLSLIVDLDQTIVHATVDPTVGEWIAEGEAWEARRAKRIAAAKRSPADGDPGPDPDPDPDPDPEPDGDGGGDDDDDVNPNWEALKDVKKFRLGPESFAALPGRNPRFLPKEKAIENQGCLYYVKPRPGWQEFLTSTATKYEMHVYTMGTRAYAEEVCAAIDPDGKYFGGRLLSRDESGSMTQKSLHRLFPVDTSMVVIIDDRADVWEWSPNLVKVIPYDFFVGIGDINSAFLPKIDPFSAVVPSDRAPPPAPSSPTLSDASSDTLVSSSSQDDPGVSTLEAEEKAEALNKTMITQNSLALEAQVEQRPLARKQEELQESASDEPAPEQPSAAAAAAAVRTEKEAPPKEKHARKALLRNDDVELERVAKLLDEVHKRFFDAYDRRPPDSHHVKNYAHAHAPGATLRLNRSADIYDATRIIPRMRMETFKGVHIVFSSVIPLDTRPETTEIWRMARAFGATCHTELSSKVTHVVAAKRGTVKVDTARKRGICVVWVAWFTDSVARWARQDEAPYLMADPPRRARTGAGAGGGGDEQQEQEQEQDQDQEGTDTASSSPVLEAQQISSDPEPDADDWDTEPGARGEEGGAAGAGARGDVKARGRVGVLAASGSGSASETGSEDGSEDGGGGGGAGSGGSAIQALLAAEMPSEASGEEARRLDEVDWALMSNEVDELMNESEDDEEGEGDEGEGAELDTDESNSVVSSATSTPRTKRKRVRSVTPSDGGGGGGVNGGADGGEEDDELRSPLAKRKKLVEERRNSSKLREAFSVDELHAREIEMDGAGGAGVQVGAGDGAGVGGLQAPVLGVVAEEEEEEEEVASGGKAEKEEEEEDEEDEDVDDDDDDDDDSDDSDDDDEEEDDDDDDFLARELQEELG</sequence>
<dbReference type="KEGG" id="hir:HETIRDRAFT_431342"/>
<evidence type="ECO:0000256" key="2">
    <source>
        <dbReference type="ARBA" id="ARBA00013081"/>
    </source>
</evidence>
<feature type="compositionally biased region" description="Gly residues" evidence="7">
    <location>
        <begin position="782"/>
        <end position="793"/>
    </location>
</feature>
<dbReference type="InterPro" id="IPR036412">
    <property type="entry name" value="HAD-like_sf"/>
</dbReference>
<dbReference type="AlphaFoldDB" id="W4KLK5"/>
<feature type="compositionally biased region" description="Low complexity" evidence="7">
    <location>
        <begin position="759"/>
        <end position="774"/>
    </location>
</feature>
<dbReference type="STRING" id="747525.W4KLK5"/>
<dbReference type="FunCoup" id="W4KLK5">
    <property type="interactions" value="327"/>
</dbReference>
<dbReference type="PANTHER" id="PTHR23081:SF36">
    <property type="entry name" value="RNA POLYMERASE II SUBUNIT A C-TERMINAL DOMAIN PHOSPHATASE"/>
    <property type="match status" value="1"/>
</dbReference>
<dbReference type="InterPro" id="IPR036420">
    <property type="entry name" value="BRCT_dom_sf"/>
</dbReference>
<feature type="compositionally biased region" description="Gly residues" evidence="7">
    <location>
        <begin position="881"/>
        <end position="893"/>
    </location>
</feature>
<feature type="compositionally biased region" description="Acidic residues" evidence="7">
    <location>
        <begin position="475"/>
        <end position="484"/>
    </location>
</feature>
<dbReference type="InterPro" id="IPR001357">
    <property type="entry name" value="BRCT_dom"/>
</dbReference>
<gene>
    <name evidence="10" type="ORF">HETIRDRAFT_431342</name>
</gene>
<feature type="compositionally biased region" description="Acidic residues" evidence="7">
    <location>
        <begin position="692"/>
        <end position="706"/>
    </location>
</feature>
<evidence type="ECO:0000256" key="1">
    <source>
        <dbReference type="ARBA" id="ARBA00004123"/>
    </source>
</evidence>
<dbReference type="Pfam" id="PF00533">
    <property type="entry name" value="BRCT"/>
    <property type="match status" value="1"/>
</dbReference>
<comment type="subcellular location">
    <subcellularLocation>
        <location evidence="1">Nucleus</location>
    </subcellularLocation>
</comment>
<dbReference type="RefSeq" id="XP_009540728.1">
    <property type="nucleotide sequence ID" value="XM_009542433.1"/>
</dbReference>
<dbReference type="PROSITE" id="PS50172">
    <property type="entry name" value="BRCT"/>
    <property type="match status" value="1"/>
</dbReference>
<dbReference type="Proteomes" id="UP000030671">
    <property type="component" value="Unassembled WGS sequence"/>
</dbReference>
<protein>
    <recommendedName>
        <fullName evidence="2">protein-serine/threonine phosphatase</fullName>
        <ecNumber evidence="2">3.1.3.16</ecNumber>
    </recommendedName>
</protein>
<dbReference type="InterPro" id="IPR039189">
    <property type="entry name" value="Fcp1"/>
</dbReference>
<organism evidence="10 11">
    <name type="scientific">Heterobasidion irregulare (strain TC 32-1)</name>
    <dbReference type="NCBI Taxonomy" id="747525"/>
    <lineage>
        <taxon>Eukaryota</taxon>
        <taxon>Fungi</taxon>
        <taxon>Dikarya</taxon>
        <taxon>Basidiomycota</taxon>
        <taxon>Agaricomycotina</taxon>
        <taxon>Agaricomycetes</taxon>
        <taxon>Russulales</taxon>
        <taxon>Bondarzewiaceae</taxon>
        <taxon>Heterobasidion</taxon>
        <taxon>Heterobasidion annosum species complex</taxon>
    </lineage>
</organism>
<feature type="compositionally biased region" description="Gly residues" evidence="7">
    <location>
        <begin position="939"/>
        <end position="957"/>
    </location>
</feature>
<dbReference type="InParanoid" id="W4KLK5"/>
<feature type="compositionally biased region" description="Acidic residues" evidence="7">
    <location>
        <begin position="967"/>
        <end position="976"/>
    </location>
</feature>
<evidence type="ECO:0000259" key="9">
    <source>
        <dbReference type="PROSITE" id="PS50969"/>
    </source>
</evidence>
<feature type="region of interest" description="Disordered" evidence="7">
    <location>
        <begin position="674"/>
        <end position="1033"/>
    </location>
</feature>
<proteinExistence type="predicted"/>
<feature type="region of interest" description="Disordered" evidence="7">
    <location>
        <begin position="198"/>
        <end position="239"/>
    </location>
</feature>
<comment type="catalytic activity">
    <reaction evidence="6">
        <text>O-phospho-L-threonyl-[protein] + H2O = L-threonyl-[protein] + phosphate</text>
        <dbReference type="Rhea" id="RHEA:47004"/>
        <dbReference type="Rhea" id="RHEA-COMP:11060"/>
        <dbReference type="Rhea" id="RHEA-COMP:11605"/>
        <dbReference type="ChEBI" id="CHEBI:15377"/>
        <dbReference type="ChEBI" id="CHEBI:30013"/>
        <dbReference type="ChEBI" id="CHEBI:43474"/>
        <dbReference type="ChEBI" id="CHEBI:61977"/>
        <dbReference type="EC" id="3.1.3.16"/>
    </reaction>
</comment>
<dbReference type="EMBL" id="KI925454">
    <property type="protein sequence ID" value="ETW86733.1"/>
    <property type="molecule type" value="Genomic_DNA"/>
</dbReference>
<name>W4KLK5_HETIT</name>
<feature type="region of interest" description="Disordered" evidence="7">
    <location>
        <begin position="465"/>
        <end position="514"/>
    </location>
</feature>
<comment type="catalytic activity">
    <reaction evidence="5">
        <text>O-phospho-L-seryl-[protein] + H2O = L-seryl-[protein] + phosphate</text>
        <dbReference type="Rhea" id="RHEA:20629"/>
        <dbReference type="Rhea" id="RHEA-COMP:9863"/>
        <dbReference type="Rhea" id="RHEA-COMP:11604"/>
        <dbReference type="ChEBI" id="CHEBI:15377"/>
        <dbReference type="ChEBI" id="CHEBI:29999"/>
        <dbReference type="ChEBI" id="CHEBI:43474"/>
        <dbReference type="ChEBI" id="CHEBI:83421"/>
        <dbReference type="EC" id="3.1.3.16"/>
    </reaction>
</comment>
<evidence type="ECO:0000256" key="7">
    <source>
        <dbReference type="SAM" id="MobiDB-lite"/>
    </source>
</evidence>
<evidence type="ECO:0000256" key="5">
    <source>
        <dbReference type="ARBA" id="ARBA00047761"/>
    </source>
</evidence>
<dbReference type="CDD" id="cd07521">
    <property type="entry name" value="HAD_FCP1-like"/>
    <property type="match status" value="1"/>
</dbReference>
<feature type="compositionally biased region" description="Polar residues" evidence="7">
    <location>
        <begin position="711"/>
        <end position="723"/>
    </location>
</feature>
<feature type="compositionally biased region" description="Acidic residues" evidence="7">
    <location>
        <begin position="210"/>
        <end position="236"/>
    </location>
</feature>
<dbReference type="PROSITE" id="PS50969">
    <property type="entry name" value="FCP1"/>
    <property type="match status" value="1"/>
</dbReference>
<evidence type="ECO:0000313" key="10">
    <source>
        <dbReference type="EMBL" id="ETW86733.1"/>
    </source>
</evidence>
<dbReference type="GeneID" id="20674528"/>
<feature type="compositionally biased region" description="Acidic residues" evidence="7">
    <location>
        <begin position="985"/>
        <end position="1022"/>
    </location>
</feature>
<dbReference type="Pfam" id="PF03031">
    <property type="entry name" value="NIF"/>
    <property type="match status" value="1"/>
</dbReference>
<dbReference type="SMART" id="SM00577">
    <property type="entry name" value="CPDc"/>
    <property type="match status" value="1"/>
</dbReference>
<dbReference type="GO" id="GO:0008420">
    <property type="term" value="F:RNA polymerase II CTD heptapeptide repeat phosphatase activity"/>
    <property type="evidence" value="ECO:0007669"/>
    <property type="project" value="InterPro"/>
</dbReference>
<dbReference type="SUPFAM" id="SSF56784">
    <property type="entry name" value="HAD-like"/>
    <property type="match status" value="1"/>
</dbReference>
<dbReference type="Gene3D" id="3.40.50.10190">
    <property type="entry name" value="BRCT domain"/>
    <property type="match status" value="1"/>
</dbReference>
<feature type="compositionally biased region" description="Basic and acidic residues" evidence="7">
    <location>
        <begin position="911"/>
        <end position="936"/>
    </location>
</feature>
<dbReference type="SUPFAM" id="SSF52113">
    <property type="entry name" value="BRCT domain"/>
    <property type="match status" value="1"/>
</dbReference>
<dbReference type="GO" id="GO:0005634">
    <property type="term" value="C:nucleus"/>
    <property type="evidence" value="ECO:0007669"/>
    <property type="project" value="UniProtKB-SubCell"/>
</dbReference>
<evidence type="ECO:0000256" key="3">
    <source>
        <dbReference type="ARBA" id="ARBA00022801"/>
    </source>
</evidence>
<evidence type="ECO:0000313" key="11">
    <source>
        <dbReference type="Proteomes" id="UP000030671"/>
    </source>
</evidence>
<dbReference type="NCBIfam" id="TIGR02250">
    <property type="entry name" value="FCP1_euk"/>
    <property type="match status" value="1"/>
</dbReference>
<dbReference type="PANTHER" id="PTHR23081">
    <property type="entry name" value="RNA POLYMERASE II CTD PHOSPHATASE"/>
    <property type="match status" value="1"/>
</dbReference>
<dbReference type="SMART" id="SM00292">
    <property type="entry name" value="BRCT"/>
    <property type="match status" value="1"/>
</dbReference>
<feature type="region of interest" description="Disordered" evidence="7">
    <location>
        <begin position="402"/>
        <end position="439"/>
    </location>
</feature>
<feature type="compositionally biased region" description="Acidic residues" evidence="7">
    <location>
        <begin position="725"/>
        <end position="734"/>
    </location>
</feature>
<accession>W4KLK5</accession>
<feature type="compositionally biased region" description="Low complexity" evidence="7">
    <location>
        <begin position="485"/>
        <end position="496"/>
    </location>
</feature>
<dbReference type="EC" id="3.1.3.16" evidence="2"/>
<dbReference type="InterPro" id="IPR023214">
    <property type="entry name" value="HAD_sf"/>
</dbReference>
<feature type="compositionally biased region" description="Polar residues" evidence="7">
    <location>
        <begin position="856"/>
        <end position="867"/>
    </location>
</feature>
<feature type="compositionally biased region" description="Basic and acidic residues" evidence="7">
    <location>
        <begin position="1023"/>
        <end position="1033"/>
    </location>
</feature>
<dbReference type="CDD" id="cd17729">
    <property type="entry name" value="BRCT_CTDP1"/>
    <property type="match status" value="1"/>
</dbReference>
<reference evidence="10 11" key="1">
    <citation type="journal article" date="2012" name="New Phytol.">
        <title>Insight into trade-off between wood decay and parasitism from the genome of a fungal forest pathogen.</title>
        <authorList>
            <person name="Olson A."/>
            <person name="Aerts A."/>
            <person name="Asiegbu F."/>
            <person name="Belbahri L."/>
            <person name="Bouzid O."/>
            <person name="Broberg A."/>
            <person name="Canback B."/>
            <person name="Coutinho P.M."/>
            <person name="Cullen D."/>
            <person name="Dalman K."/>
            <person name="Deflorio G."/>
            <person name="van Diepen L.T."/>
            <person name="Dunand C."/>
            <person name="Duplessis S."/>
            <person name="Durling M."/>
            <person name="Gonthier P."/>
            <person name="Grimwood J."/>
            <person name="Fossdal C.G."/>
            <person name="Hansson D."/>
            <person name="Henrissat B."/>
            <person name="Hietala A."/>
            <person name="Himmelstrand K."/>
            <person name="Hoffmeister D."/>
            <person name="Hogberg N."/>
            <person name="James T.Y."/>
            <person name="Karlsson M."/>
            <person name="Kohler A."/>
            <person name="Kues U."/>
            <person name="Lee Y.H."/>
            <person name="Lin Y.C."/>
            <person name="Lind M."/>
            <person name="Lindquist E."/>
            <person name="Lombard V."/>
            <person name="Lucas S."/>
            <person name="Lunden K."/>
            <person name="Morin E."/>
            <person name="Murat C."/>
            <person name="Park J."/>
            <person name="Raffaello T."/>
            <person name="Rouze P."/>
            <person name="Salamov A."/>
            <person name="Schmutz J."/>
            <person name="Solheim H."/>
            <person name="Stahlberg J."/>
            <person name="Velez H."/>
            <person name="de Vries R.P."/>
            <person name="Wiebenga A."/>
            <person name="Woodward S."/>
            <person name="Yakovlev I."/>
            <person name="Garbelotto M."/>
            <person name="Martin F."/>
            <person name="Grigoriev I.V."/>
            <person name="Stenlid J."/>
        </authorList>
    </citation>
    <scope>NUCLEOTIDE SEQUENCE [LARGE SCALE GENOMIC DNA]</scope>
    <source>
        <strain evidence="10 11">TC 32-1</strain>
    </source>
</reference>
<dbReference type="InterPro" id="IPR004274">
    <property type="entry name" value="FCP1_dom"/>
</dbReference>
<feature type="domain" description="FCP1 homology" evidence="9">
    <location>
        <begin position="156"/>
        <end position="401"/>
    </location>
</feature>
<dbReference type="HOGENOM" id="CLU_007683_0_1_1"/>
<feature type="compositionally biased region" description="Low complexity" evidence="7">
    <location>
        <begin position="413"/>
        <end position="432"/>
    </location>
</feature>